<keyword evidence="2" id="KW-0238">DNA-binding</keyword>
<dbReference type="InterPro" id="IPR036388">
    <property type="entry name" value="WH-like_DNA-bd_sf"/>
</dbReference>
<dbReference type="SUPFAM" id="SSF46785">
    <property type="entry name" value="Winged helix' DNA-binding domain"/>
    <property type="match status" value="1"/>
</dbReference>
<dbReference type="GO" id="GO:0045892">
    <property type="term" value="P:negative regulation of DNA-templated transcription"/>
    <property type="evidence" value="ECO:0007669"/>
    <property type="project" value="TreeGrafter"/>
</dbReference>
<evidence type="ECO:0000256" key="3">
    <source>
        <dbReference type="ARBA" id="ARBA00023163"/>
    </source>
</evidence>
<dbReference type="PANTHER" id="PTHR30136">
    <property type="entry name" value="HELIX-TURN-HELIX TRANSCRIPTIONAL REGULATOR, ICLR FAMILY"/>
    <property type="match status" value="1"/>
</dbReference>
<dbReference type="InterPro" id="IPR005471">
    <property type="entry name" value="Tscrpt_reg_IclR_N"/>
</dbReference>
<dbReference type="STRING" id="1737425.GCA_900049755_00405"/>
<dbReference type="AlphaFoldDB" id="A0A2Z3YWA7"/>
<dbReference type="Pfam" id="PF01614">
    <property type="entry name" value="IclR_C"/>
    <property type="match status" value="1"/>
</dbReference>
<name>A0A2Z3YWA7_9CORY</name>
<accession>A0A2Z3YWA7</accession>
<feature type="domain" description="IclR-ED" evidence="5">
    <location>
        <begin position="68"/>
        <end position="247"/>
    </location>
</feature>
<dbReference type="Gene3D" id="3.30.450.40">
    <property type="match status" value="1"/>
</dbReference>
<dbReference type="Proteomes" id="UP000247696">
    <property type="component" value="Chromosome"/>
</dbReference>
<dbReference type="InterPro" id="IPR014757">
    <property type="entry name" value="Tscrpt_reg_IclR_C"/>
</dbReference>
<dbReference type="SMART" id="SM00346">
    <property type="entry name" value="HTH_ICLR"/>
    <property type="match status" value="1"/>
</dbReference>
<dbReference type="SUPFAM" id="SSF55781">
    <property type="entry name" value="GAF domain-like"/>
    <property type="match status" value="1"/>
</dbReference>
<feature type="domain" description="HTH iclR-type" evidence="4">
    <location>
        <begin position="6"/>
        <end position="67"/>
    </location>
</feature>
<evidence type="ECO:0000313" key="6">
    <source>
        <dbReference type="EMBL" id="AWT25693.1"/>
    </source>
</evidence>
<gene>
    <name evidence="6" type="primary">rhmR</name>
    <name evidence="6" type="ORF">Csp1_08850</name>
</gene>
<dbReference type="RefSeq" id="WP_110482452.1">
    <property type="nucleotide sequence ID" value="NZ_CP024988.1"/>
</dbReference>
<dbReference type="Pfam" id="PF09339">
    <property type="entry name" value="HTH_IclR"/>
    <property type="match status" value="1"/>
</dbReference>
<keyword evidence="3" id="KW-0804">Transcription</keyword>
<dbReference type="InterPro" id="IPR036390">
    <property type="entry name" value="WH_DNA-bd_sf"/>
</dbReference>
<dbReference type="GO" id="GO:0003677">
    <property type="term" value="F:DNA binding"/>
    <property type="evidence" value="ECO:0007669"/>
    <property type="project" value="UniProtKB-KW"/>
</dbReference>
<dbReference type="EMBL" id="CP024988">
    <property type="protein sequence ID" value="AWT25693.1"/>
    <property type="molecule type" value="Genomic_DNA"/>
</dbReference>
<keyword evidence="1" id="KW-0805">Transcription regulation</keyword>
<dbReference type="PROSITE" id="PS51077">
    <property type="entry name" value="HTH_ICLR"/>
    <property type="match status" value="1"/>
</dbReference>
<reference evidence="7" key="1">
    <citation type="submission" date="2017-11" db="EMBL/GenBank/DDBJ databases">
        <title>Otitis media/interna in a cat caused by the recently described species Corynebacterium provencense.</title>
        <authorList>
            <person name="Kittl S."/>
            <person name="Brodard I."/>
            <person name="Rychener L."/>
            <person name="Jores J."/>
            <person name="Roosje P."/>
            <person name="Gobeli Brawand S."/>
        </authorList>
    </citation>
    <scope>NUCLEOTIDE SEQUENCE [LARGE SCALE GENOMIC DNA]</scope>
    <source>
        <strain evidence="7">17KM38</strain>
    </source>
</reference>
<dbReference type="PROSITE" id="PS51078">
    <property type="entry name" value="ICLR_ED"/>
    <property type="match status" value="1"/>
</dbReference>
<evidence type="ECO:0000259" key="5">
    <source>
        <dbReference type="PROSITE" id="PS51078"/>
    </source>
</evidence>
<dbReference type="GO" id="GO:0003700">
    <property type="term" value="F:DNA-binding transcription factor activity"/>
    <property type="evidence" value="ECO:0007669"/>
    <property type="project" value="TreeGrafter"/>
</dbReference>
<organism evidence="6 7">
    <name type="scientific">Corynebacterium provencense</name>
    <dbReference type="NCBI Taxonomy" id="1737425"/>
    <lineage>
        <taxon>Bacteria</taxon>
        <taxon>Bacillati</taxon>
        <taxon>Actinomycetota</taxon>
        <taxon>Actinomycetes</taxon>
        <taxon>Mycobacteriales</taxon>
        <taxon>Corynebacteriaceae</taxon>
        <taxon>Corynebacterium</taxon>
    </lineage>
</organism>
<dbReference type="InterPro" id="IPR029016">
    <property type="entry name" value="GAF-like_dom_sf"/>
</dbReference>
<evidence type="ECO:0000313" key="7">
    <source>
        <dbReference type="Proteomes" id="UP000247696"/>
    </source>
</evidence>
<sequence length="247" mass="25691">MTSQSVQSVDRAVAALDILAELGEAGTVEIADRLGVHKSSATRLLTTLADHGLVDRDRVGGQWRLGFGLVRLAGAVTDRAGFSGAAQHLCDMVADETGQTANVAVLDEISAVNIAQAAGSGLMSPHHYLGRRTPGHATSSGKLLLAYSPDAAAAAAARGLERFTPRTIVDPEKLDAELAAVRRRGWAGSDEEWEDHITAVAVPLRRPGGELEAALTVTGPVHSLPPGEFAEIAAQLGVLASASGRWV</sequence>
<dbReference type="InterPro" id="IPR050707">
    <property type="entry name" value="HTH_MetabolicPath_Reg"/>
</dbReference>
<evidence type="ECO:0000259" key="4">
    <source>
        <dbReference type="PROSITE" id="PS51077"/>
    </source>
</evidence>
<dbReference type="PANTHER" id="PTHR30136:SF35">
    <property type="entry name" value="HTH-TYPE TRANSCRIPTIONAL REGULATOR RV1719"/>
    <property type="match status" value="1"/>
</dbReference>
<evidence type="ECO:0000256" key="2">
    <source>
        <dbReference type="ARBA" id="ARBA00023125"/>
    </source>
</evidence>
<dbReference type="Gene3D" id="1.10.10.10">
    <property type="entry name" value="Winged helix-like DNA-binding domain superfamily/Winged helix DNA-binding domain"/>
    <property type="match status" value="1"/>
</dbReference>
<dbReference type="OrthoDB" id="60629at2"/>
<dbReference type="KEGG" id="cpre:Csp1_08850"/>
<evidence type="ECO:0000256" key="1">
    <source>
        <dbReference type="ARBA" id="ARBA00023015"/>
    </source>
</evidence>
<keyword evidence="7" id="KW-1185">Reference proteome</keyword>
<proteinExistence type="predicted"/>
<protein>
    <submittedName>
        <fullName evidence="6">Putative HTH-type transcriptional regulator RhmR</fullName>
    </submittedName>
</protein>